<dbReference type="RefSeq" id="WP_192599737.1">
    <property type="nucleotide sequence ID" value="NZ_JADBEL010000020.1"/>
</dbReference>
<sequence>MKMWKIYALLTTAMAIWGFNLPLLKYMVTYVDPVTMTSFRILLAAVSVFIILQAFKLMRLPTKNEWKFIILGSLLNVVCHHYFLNMGIARTTGSNAGLILGTGPVLTVILVSLIMRNYPTKMQWIGFLLGLIGVSSVILAGGGLGGLALGDIFVFLAILTQVLSFLIIAKAAKTIDPRLLTAYMMLIGSPILFIISLIQEPGEIHAFATVPPLFWLAFFASGIIGTAVGHMLYNYSVGKVGPSKAAIFINFNTMFSLLGSALFLGEIITSRHLIGLIFIITGVILGSGAAEDLWKKRKMRSEN</sequence>
<dbReference type="InterPro" id="IPR000620">
    <property type="entry name" value="EamA_dom"/>
</dbReference>
<keyword evidence="3" id="KW-1003">Cell membrane</keyword>
<comment type="subcellular location">
    <subcellularLocation>
        <location evidence="1">Cell membrane</location>
        <topology evidence="1">Multi-pass membrane protein</topology>
    </subcellularLocation>
</comment>
<proteinExistence type="inferred from homology"/>
<keyword evidence="4 7" id="KW-0812">Transmembrane</keyword>
<evidence type="ECO:0000256" key="3">
    <source>
        <dbReference type="ARBA" id="ARBA00022475"/>
    </source>
</evidence>
<keyword evidence="10" id="KW-1185">Reference proteome</keyword>
<evidence type="ECO:0000256" key="6">
    <source>
        <dbReference type="ARBA" id="ARBA00023136"/>
    </source>
</evidence>
<gene>
    <name evidence="9" type="ORF">H4683_003180</name>
</gene>
<evidence type="ECO:0000256" key="4">
    <source>
        <dbReference type="ARBA" id="ARBA00022692"/>
    </source>
</evidence>
<dbReference type="GO" id="GO:0005886">
    <property type="term" value="C:plasma membrane"/>
    <property type="evidence" value="ECO:0007669"/>
    <property type="project" value="UniProtKB-SubCell"/>
</dbReference>
<feature type="transmembrane region" description="Helical" evidence="7">
    <location>
        <begin position="179"/>
        <end position="198"/>
    </location>
</feature>
<dbReference type="PANTHER" id="PTHR32322:SF18">
    <property type="entry name" value="S-ADENOSYLMETHIONINE_S-ADENOSYLHOMOCYSTEINE TRANSPORTER"/>
    <property type="match status" value="1"/>
</dbReference>
<dbReference type="PANTHER" id="PTHR32322">
    <property type="entry name" value="INNER MEMBRANE TRANSPORTER"/>
    <property type="match status" value="1"/>
</dbReference>
<evidence type="ECO:0000259" key="8">
    <source>
        <dbReference type="Pfam" id="PF00892"/>
    </source>
</evidence>
<reference evidence="9" key="1">
    <citation type="submission" date="2020-10" db="EMBL/GenBank/DDBJ databases">
        <title>Genomic Encyclopedia of Type Strains, Phase IV (KMG-IV): sequencing the most valuable type-strain genomes for metagenomic binning, comparative biology and taxonomic classification.</title>
        <authorList>
            <person name="Goeker M."/>
        </authorList>
    </citation>
    <scope>NUCLEOTIDE SEQUENCE</scope>
    <source>
        <strain evidence="9">DSM 13886</strain>
    </source>
</reference>
<feature type="transmembrane region" description="Helical" evidence="7">
    <location>
        <begin position="7"/>
        <end position="28"/>
    </location>
</feature>
<comment type="caution">
    <text evidence="9">The sequence shown here is derived from an EMBL/GenBank/DDBJ whole genome shotgun (WGS) entry which is preliminary data.</text>
</comment>
<evidence type="ECO:0000256" key="2">
    <source>
        <dbReference type="ARBA" id="ARBA00007362"/>
    </source>
</evidence>
<feature type="transmembrane region" description="Helical" evidence="7">
    <location>
        <begin position="96"/>
        <end position="115"/>
    </location>
</feature>
<dbReference type="Pfam" id="PF00892">
    <property type="entry name" value="EamA"/>
    <property type="match status" value="2"/>
</dbReference>
<feature type="transmembrane region" description="Helical" evidence="7">
    <location>
        <begin position="245"/>
        <end position="265"/>
    </location>
</feature>
<dbReference type="EMBL" id="JADBEL010000020">
    <property type="protein sequence ID" value="MBE1556059.1"/>
    <property type="molecule type" value="Genomic_DNA"/>
</dbReference>
<evidence type="ECO:0000256" key="1">
    <source>
        <dbReference type="ARBA" id="ARBA00004651"/>
    </source>
</evidence>
<feature type="domain" description="EamA" evidence="8">
    <location>
        <begin position="6"/>
        <end position="137"/>
    </location>
</feature>
<feature type="transmembrane region" description="Helical" evidence="7">
    <location>
        <begin position="34"/>
        <end position="54"/>
    </location>
</feature>
<evidence type="ECO:0000313" key="9">
    <source>
        <dbReference type="EMBL" id="MBE1556059.1"/>
    </source>
</evidence>
<dbReference type="Proteomes" id="UP000658225">
    <property type="component" value="Unassembled WGS sequence"/>
</dbReference>
<comment type="similarity">
    <text evidence="2">Belongs to the EamA transporter family.</text>
</comment>
<feature type="transmembrane region" description="Helical" evidence="7">
    <location>
        <begin position="213"/>
        <end position="233"/>
    </location>
</feature>
<feature type="transmembrane region" description="Helical" evidence="7">
    <location>
        <begin position="66"/>
        <end position="84"/>
    </location>
</feature>
<keyword evidence="6 7" id="KW-0472">Membrane</keyword>
<feature type="domain" description="EamA" evidence="8">
    <location>
        <begin position="149"/>
        <end position="285"/>
    </location>
</feature>
<evidence type="ECO:0000256" key="7">
    <source>
        <dbReference type="SAM" id="Phobius"/>
    </source>
</evidence>
<dbReference type="InterPro" id="IPR050638">
    <property type="entry name" value="AA-Vitamin_Transporters"/>
</dbReference>
<keyword evidence="5 7" id="KW-1133">Transmembrane helix</keyword>
<name>A0A927MRB3_9BACL</name>
<protein>
    <submittedName>
        <fullName evidence="9">Drug/metabolite transporter (DMT)-like permease</fullName>
    </submittedName>
</protein>
<feature type="transmembrane region" description="Helical" evidence="7">
    <location>
        <begin position="152"/>
        <end position="172"/>
    </location>
</feature>
<feature type="transmembrane region" description="Helical" evidence="7">
    <location>
        <begin position="271"/>
        <end position="290"/>
    </location>
</feature>
<dbReference type="SUPFAM" id="SSF103481">
    <property type="entry name" value="Multidrug resistance efflux transporter EmrE"/>
    <property type="match status" value="2"/>
</dbReference>
<organism evidence="9 10">
    <name type="scientific">Sporosarcina limicola</name>
    <dbReference type="NCBI Taxonomy" id="34101"/>
    <lineage>
        <taxon>Bacteria</taxon>
        <taxon>Bacillati</taxon>
        <taxon>Bacillota</taxon>
        <taxon>Bacilli</taxon>
        <taxon>Bacillales</taxon>
        <taxon>Caryophanaceae</taxon>
        <taxon>Sporosarcina</taxon>
    </lineage>
</organism>
<dbReference type="AlphaFoldDB" id="A0A927MRB3"/>
<dbReference type="InterPro" id="IPR037185">
    <property type="entry name" value="EmrE-like"/>
</dbReference>
<feature type="transmembrane region" description="Helical" evidence="7">
    <location>
        <begin position="127"/>
        <end position="146"/>
    </location>
</feature>
<evidence type="ECO:0000256" key="5">
    <source>
        <dbReference type="ARBA" id="ARBA00022989"/>
    </source>
</evidence>
<evidence type="ECO:0000313" key="10">
    <source>
        <dbReference type="Proteomes" id="UP000658225"/>
    </source>
</evidence>
<accession>A0A927MRB3</accession>